<dbReference type="RefSeq" id="WP_308448444.1">
    <property type="nucleotide sequence ID" value="NZ_JAJEQC010000001.1"/>
</dbReference>
<dbReference type="SUPFAM" id="SSF49785">
    <property type="entry name" value="Galactose-binding domain-like"/>
    <property type="match status" value="1"/>
</dbReference>
<evidence type="ECO:0000259" key="2">
    <source>
        <dbReference type="Pfam" id="PF00703"/>
    </source>
</evidence>
<dbReference type="SUPFAM" id="SSF49303">
    <property type="entry name" value="beta-Galactosidase/glucuronidase domain"/>
    <property type="match status" value="1"/>
</dbReference>
<feature type="domain" description="Glycosyl hydrolases family 2 sugar binding" evidence="4">
    <location>
        <begin position="74"/>
        <end position="140"/>
    </location>
</feature>
<dbReference type="Proteomes" id="UP001199424">
    <property type="component" value="Unassembled WGS sequence"/>
</dbReference>
<reference evidence="5" key="1">
    <citation type="submission" date="2021-10" db="EMBL/GenBank/DDBJ databases">
        <title>Anaerobic single-cell dispensing facilitates the cultivation of human gut bacteria.</title>
        <authorList>
            <person name="Afrizal A."/>
        </authorList>
    </citation>
    <scope>NUCLEOTIDE SEQUENCE</scope>
    <source>
        <strain evidence="5">CLA-AA-H250</strain>
    </source>
</reference>
<evidence type="ECO:0000313" key="5">
    <source>
        <dbReference type="EMBL" id="MCC2135845.1"/>
    </source>
</evidence>
<sequence>MSNIPRKEYPRPQFVRENWMNLNGTWAFEIDNGRSGEARGLQKVGTALSGEITVPFCPESELSGVQHTDFMYGVWYKRTVTVTEKQLKGRAVLHFGAVDYCAKVFVNGKLAGTHKGGYVSFEFDVTALLKAGENEIAVYAEDNTRDRLIPSGKQSEQYNSYGCFYTRTTGIWQTVWLEFTPKAYISRVQYYPNITAGTVTVTAELVGTANLTATASFEGKEMGSYTAENACGTHTFTIKLSEKHLWDVGCGNLYDVAFAFGEDNVTSYFGLREVRLDGHKFRINGRSVFQRLVLDQGFYPDGIYTAPSDEALENDIKLSLAVGFNGARLHEKIFEERFLYHADRLGYIVWGEFPNWGLDSSYADSVYGILPEWTEEIRRDFNHPAIVGWCPYNETWDTDGRKQFDDALDIVYRATKALDPTRPCIDTSGNYHVATDIFCVHDYEQNPEIFKEHYDKLMTEGTLFDNHAHRQTYKGEATFVSEYGGIQWSQDESGWGYGTGPKTEEEFLTRFKGLTDALLDNSEMFGLCYTQLTDVEQEQNGLYTYQRKPKFDPAFFHGVLSRKAAIED</sequence>
<dbReference type="Gene3D" id="3.20.20.80">
    <property type="entry name" value="Glycosidases"/>
    <property type="match status" value="1"/>
</dbReference>
<dbReference type="InterPro" id="IPR017853">
    <property type="entry name" value="GH"/>
</dbReference>
<keyword evidence="6" id="KW-1185">Reference proteome</keyword>
<dbReference type="AlphaFoldDB" id="A0AAE3DG45"/>
<dbReference type="GO" id="GO:0005975">
    <property type="term" value="P:carbohydrate metabolic process"/>
    <property type="evidence" value="ECO:0007669"/>
    <property type="project" value="InterPro"/>
</dbReference>
<dbReference type="Pfam" id="PF00703">
    <property type="entry name" value="Glyco_hydro_2"/>
    <property type="match status" value="1"/>
</dbReference>
<dbReference type="EMBL" id="JAJEQC010000001">
    <property type="protein sequence ID" value="MCC2135845.1"/>
    <property type="molecule type" value="Genomic_DNA"/>
</dbReference>
<dbReference type="InterPro" id="IPR008979">
    <property type="entry name" value="Galactose-bd-like_sf"/>
</dbReference>
<dbReference type="InterPro" id="IPR051913">
    <property type="entry name" value="GH2_Domain-Containing"/>
</dbReference>
<dbReference type="InterPro" id="IPR006103">
    <property type="entry name" value="Glyco_hydro_2_cat"/>
</dbReference>
<comment type="caution">
    <text evidence="5">The sequence shown here is derived from an EMBL/GenBank/DDBJ whole genome shotgun (WGS) entry which is preliminary data.</text>
</comment>
<dbReference type="InterPro" id="IPR036156">
    <property type="entry name" value="Beta-gal/glucu_dom_sf"/>
</dbReference>
<proteinExistence type="inferred from homology"/>
<dbReference type="Pfam" id="PF02836">
    <property type="entry name" value="Glyco_hydro_2_C"/>
    <property type="match status" value="1"/>
</dbReference>
<evidence type="ECO:0000313" key="6">
    <source>
        <dbReference type="Proteomes" id="UP001199424"/>
    </source>
</evidence>
<organism evidence="5 6">
    <name type="scientific">Hominenteromicrobium mulieris</name>
    <dbReference type="NCBI Taxonomy" id="2885357"/>
    <lineage>
        <taxon>Bacteria</taxon>
        <taxon>Bacillati</taxon>
        <taxon>Bacillota</taxon>
        <taxon>Clostridia</taxon>
        <taxon>Eubacteriales</taxon>
        <taxon>Oscillospiraceae</taxon>
        <taxon>Hominenteromicrobium</taxon>
    </lineage>
</organism>
<dbReference type="InterPro" id="IPR006104">
    <property type="entry name" value="Glyco_hydro_2_N"/>
</dbReference>
<dbReference type="SUPFAM" id="SSF51445">
    <property type="entry name" value="(Trans)glycosidases"/>
    <property type="match status" value="1"/>
</dbReference>
<name>A0AAE3DG45_9FIRM</name>
<evidence type="ECO:0000259" key="3">
    <source>
        <dbReference type="Pfam" id="PF02836"/>
    </source>
</evidence>
<evidence type="ECO:0000256" key="1">
    <source>
        <dbReference type="ARBA" id="ARBA00007401"/>
    </source>
</evidence>
<dbReference type="PANTHER" id="PTHR42732:SF3">
    <property type="entry name" value="HYDROLASE"/>
    <property type="match status" value="1"/>
</dbReference>
<dbReference type="Gene3D" id="2.60.120.260">
    <property type="entry name" value="Galactose-binding domain-like"/>
    <property type="match status" value="1"/>
</dbReference>
<protein>
    <submittedName>
        <fullName evidence="5">Beta-galactosidase</fullName>
    </submittedName>
</protein>
<dbReference type="PANTHER" id="PTHR42732">
    <property type="entry name" value="BETA-GALACTOSIDASE"/>
    <property type="match status" value="1"/>
</dbReference>
<dbReference type="Pfam" id="PF02837">
    <property type="entry name" value="Glyco_hydro_2_N"/>
    <property type="match status" value="1"/>
</dbReference>
<feature type="domain" description="Glycoside hydrolase family 2 immunoglobulin-like beta-sandwich" evidence="2">
    <location>
        <begin position="183"/>
        <end position="272"/>
    </location>
</feature>
<feature type="domain" description="Glycoside hydrolase family 2 catalytic" evidence="3">
    <location>
        <begin position="368"/>
        <end position="443"/>
    </location>
</feature>
<accession>A0AAE3DG45</accession>
<dbReference type="GO" id="GO:0004553">
    <property type="term" value="F:hydrolase activity, hydrolyzing O-glycosyl compounds"/>
    <property type="evidence" value="ECO:0007669"/>
    <property type="project" value="InterPro"/>
</dbReference>
<evidence type="ECO:0000259" key="4">
    <source>
        <dbReference type="Pfam" id="PF02837"/>
    </source>
</evidence>
<dbReference type="InterPro" id="IPR006102">
    <property type="entry name" value="Ig-like_GH2"/>
</dbReference>
<comment type="similarity">
    <text evidence="1">Belongs to the glycosyl hydrolase 2 family.</text>
</comment>
<gene>
    <name evidence="5" type="ORF">LKD31_02280</name>
</gene>